<dbReference type="EMBL" id="FRYK01000002">
    <property type="protein sequence ID" value="SHO73402.1"/>
    <property type="molecule type" value="Genomic_DNA"/>
</dbReference>
<evidence type="ECO:0000256" key="1">
    <source>
        <dbReference type="SAM" id="SignalP"/>
    </source>
</evidence>
<keyword evidence="4" id="KW-1185">Reference proteome</keyword>
<sequence>MKKIVFLISFVGLSLHAQTNVTSKNISKVNYQVAEENVIKTLSYLTSDELEGRDSGSEGIEKAAVYLENLLQENGIKPYFKTYRDTLSNFDKPAFNIVGYIEGTDKKLKNEFVVIGAHYDHIGMLQNGVNGDVIVNGANDNATGTTAVTEVAKYFAKFKNNKRSVLFVFFSAEEKGLLGSKHLAAKLKEQKMDLYFMFNFEMIGVPMKDKGMDFYLTGFGKSNMATTMNEYAGEKLVGYLPIETKYMLFRASDNYPFFTEFNVPAQTVSTFDFENFQFYHQPDDEFELMDTKHMTTVISKTIPVLEKMINASKKEIKLNEK</sequence>
<dbReference type="PANTHER" id="PTHR12147">
    <property type="entry name" value="METALLOPEPTIDASE M28 FAMILY MEMBER"/>
    <property type="match status" value="1"/>
</dbReference>
<dbReference type="PANTHER" id="PTHR12147:SF26">
    <property type="entry name" value="PEPTIDASE M28 DOMAIN-CONTAINING PROTEIN"/>
    <property type="match status" value="1"/>
</dbReference>
<dbReference type="RefSeq" id="WP_073583455.1">
    <property type="nucleotide sequence ID" value="NZ_CBCSEA010000020.1"/>
</dbReference>
<dbReference type="Gene3D" id="3.40.630.10">
    <property type="entry name" value="Zn peptidases"/>
    <property type="match status" value="1"/>
</dbReference>
<feature type="chain" id="PRO_5012703670" evidence="1">
    <location>
        <begin position="18"/>
        <end position="321"/>
    </location>
</feature>
<feature type="signal peptide" evidence="1">
    <location>
        <begin position="1"/>
        <end position="17"/>
    </location>
</feature>
<keyword evidence="1" id="KW-0732">Signal</keyword>
<name>A0A1M7ZX12_9FLAO</name>
<dbReference type="STRING" id="416016.SAMN05443547_1759"/>
<dbReference type="SUPFAM" id="SSF53187">
    <property type="entry name" value="Zn-dependent exopeptidases"/>
    <property type="match status" value="1"/>
</dbReference>
<accession>A0A1M7ZX12</accession>
<protein>
    <submittedName>
        <fullName evidence="3">Peptidase family M28</fullName>
    </submittedName>
</protein>
<dbReference type="InterPro" id="IPR045175">
    <property type="entry name" value="M28_fam"/>
</dbReference>
<gene>
    <name evidence="3" type="ORF">SAMN05443547_1759</name>
</gene>
<dbReference type="GO" id="GO:0008235">
    <property type="term" value="F:metalloexopeptidase activity"/>
    <property type="evidence" value="ECO:0007669"/>
    <property type="project" value="InterPro"/>
</dbReference>
<evidence type="ECO:0000259" key="2">
    <source>
        <dbReference type="Pfam" id="PF04389"/>
    </source>
</evidence>
<proteinExistence type="predicted"/>
<feature type="domain" description="Peptidase M28" evidence="2">
    <location>
        <begin position="96"/>
        <end position="296"/>
    </location>
</feature>
<dbReference type="InterPro" id="IPR007484">
    <property type="entry name" value="Peptidase_M28"/>
</dbReference>
<dbReference type="AlphaFoldDB" id="A0A1M7ZX12"/>
<evidence type="ECO:0000313" key="3">
    <source>
        <dbReference type="EMBL" id="SHO73402.1"/>
    </source>
</evidence>
<dbReference type="Proteomes" id="UP000184611">
    <property type="component" value="Unassembled WGS sequence"/>
</dbReference>
<dbReference type="OrthoDB" id="9764939at2"/>
<reference evidence="4" key="1">
    <citation type="submission" date="2016-12" db="EMBL/GenBank/DDBJ databases">
        <authorList>
            <person name="Varghese N."/>
            <person name="Submissions S."/>
        </authorList>
    </citation>
    <scope>NUCLEOTIDE SEQUENCE [LARGE SCALE GENOMIC DNA]</scope>
    <source>
        <strain evidence="4">DSM 18830</strain>
    </source>
</reference>
<evidence type="ECO:0000313" key="4">
    <source>
        <dbReference type="Proteomes" id="UP000184611"/>
    </source>
</evidence>
<dbReference type="GO" id="GO:0006508">
    <property type="term" value="P:proteolysis"/>
    <property type="evidence" value="ECO:0007669"/>
    <property type="project" value="InterPro"/>
</dbReference>
<organism evidence="3 4">
    <name type="scientific">Flavobacterium cucumis</name>
    <dbReference type="NCBI Taxonomy" id="416016"/>
    <lineage>
        <taxon>Bacteria</taxon>
        <taxon>Pseudomonadati</taxon>
        <taxon>Bacteroidota</taxon>
        <taxon>Flavobacteriia</taxon>
        <taxon>Flavobacteriales</taxon>
        <taxon>Flavobacteriaceae</taxon>
        <taxon>Flavobacterium</taxon>
    </lineage>
</organism>
<dbReference type="Pfam" id="PF04389">
    <property type="entry name" value="Peptidase_M28"/>
    <property type="match status" value="1"/>
</dbReference>